<sequence length="57" mass="6771">MIYFVWKDWEGENVEKFNNIHEAKDRMDEIFENCGKYGTGIVLIVEGEEILYSEIPK</sequence>
<dbReference type="EMBL" id="MT142495">
    <property type="protein sequence ID" value="QJA82783.1"/>
    <property type="molecule type" value="Genomic_DNA"/>
</dbReference>
<evidence type="ECO:0000313" key="2">
    <source>
        <dbReference type="EMBL" id="QJA82783.1"/>
    </source>
</evidence>
<gene>
    <name evidence="2" type="ORF">MM415A00371_0045</name>
    <name evidence="1" type="ORF">MM415B00319_0025</name>
    <name evidence="3" type="ORF">TM448B00406_0002</name>
</gene>
<evidence type="ECO:0000313" key="1">
    <source>
        <dbReference type="EMBL" id="QJA66895.1"/>
    </source>
</evidence>
<dbReference type="EMBL" id="MT141563">
    <property type="protein sequence ID" value="QJA66895.1"/>
    <property type="molecule type" value="Genomic_DNA"/>
</dbReference>
<organism evidence="1">
    <name type="scientific">viral metagenome</name>
    <dbReference type="NCBI Taxonomy" id="1070528"/>
    <lineage>
        <taxon>unclassified sequences</taxon>
        <taxon>metagenomes</taxon>
        <taxon>organismal metagenomes</taxon>
    </lineage>
</organism>
<reference evidence="1" key="1">
    <citation type="submission" date="2020-03" db="EMBL/GenBank/DDBJ databases">
        <title>The deep terrestrial virosphere.</title>
        <authorList>
            <person name="Holmfeldt K."/>
            <person name="Nilsson E."/>
            <person name="Simone D."/>
            <person name="Lopez-Fernandez M."/>
            <person name="Wu X."/>
            <person name="de Brujin I."/>
            <person name="Lundin D."/>
            <person name="Andersson A."/>
            <person name="Bertilsson S."/>
            <person name="Dopson M."/>
        </authorList>
    </citation>
    <scope>NUCLEOTIDE SEQUENCE</scope>
    <source>
        <strain evidence="2">MM415A00371</strain>
        <strain evidence="1">MM415B00319</strain>
        <strain evidence="3">TM448B00406</strain>
    </source>
</reference>
<protein>
    <submittedName>
        <fullName evidence="1">Uncharacterized protein</fullName>
    </submittedName>
</protein>
<dbReference type="EMBL" id="MT144619">
    <property type="protein sequence ID" value="QJH95386.1"/>
    <property type="molecule type" value="Genomic_DNA"/>
</dbReference>
<proteinExistence type="predicted"/>
<accession>A0A6M3JCN3</accession>
<name>A0A6M3JCN3_9ZZZZ</name>
<evidence type="ECO:0000313" key="3">
    <source>
        <dbReference type="EMBL" id="QJH95386.1"/>
    </source>
</evidence>
<dbReference type="AlphaFoldDB" id="A0A6M3JCN3"/>